<dbReference type="GO" id="GO:0022857">
    <property type="term" value="F:transmembrane transporter activity"/>
    <property type="evidence" value="ECO:0007669"/>
    <property type="project" value="TreeGrafter"/>
</dbReference>
<name>A0A1H4YVQ6_9PSEU</name>
<dbReference type="PANTHER" id="PTHR24220:SF86">
    <property type="entry name" value="ABC TRANSPORTER ABCH.1"/>
    <property type="match status" value="1"/>
</dbReference>
<dbReference type="GO" id="GO:0005524">
    <property type="term" value="F:ATP binding"/>
    <property type="evidence" value="ECO:0007669"/>
    <property type="project" value="UniProtKB-KW"/>
</dbReference>
<dbReference type="InterPro" id="IPR003593">
    <property type="entry name" value="AAA+_ATPase"/>
</dbReference>
<feature type="domain" description="ABC transporter" evidence="3">
    <location>
        <begin position="5"/>
        <end position="223"/>
    </location>
</feature>
<keyword evidence="2 4" id="KW-0067">ATP-binding</keyword>
<dbReference type="InterPro" id="IPR027417">
    <property type="entry name" value="P-loop_NTPase"/>
</dbReference>
<dbReference type="PANTHER" id="PTHR24220">
    <property type="entry name" value="IMPORT ATP-BINDING PROTEIN"/>
    <property type="match status" value="1"/>
</dbReference>
<dbReference type="PROSITE" id="PS50893">
    <property type="entry name" value="ABC_TRANSPORTER_2"/>
    <property type="match status" value="1"/>
</dbReference>
<dbReference type="InterPro" id="IPR017871">
    <property type="entry name" value="ABC_transporter-like_CS"/>
</dbReference>
<sequence>MEFACELLGVRKTYGDRPVLTDFDLRIRKGEFVVLTGASGTGKSTVLNLIGLLDAPDSGQVRILGEQAPRPRTRAANLQRRYRLGYLFQNFALIDNESVAHNLRVALTYAERGTPKRERIAQALARVGMPGAGDRRVFSLSGGEQQRVAVARLLLKPCDIVLADEPTGSLDAENREVILDLLGKLNESGKTIIVATHDDAVAERCSRVEVLCTRRPTGRNQKQ</sequence>
<protein>
    <submittedName>
        <fullName evidence="4">Putative ABC transport system ATP-binding protein</fullName>
    </submittedName>
</protein>
<dbReference type="Gene3D" id="3.40.50.300">
    <property type="entry name" value="P-loop containing nucleotide triphosphate hydrolases"/>
    <property type="match status" value="1"/>
</dbReference>
<organism evidence="4 5">
    <name type="scientific">Amycolatopsis tolypomycina</name>
    <dbReference type="NCBI Taxonomy" id="208445"/>
    <lineage>
        <taxon>Bacteria</taxon>
        <taxon>Bacillati</taxon>
        <taxon>Actinomycetota</taxon>
        <taxon>Actinomycetes</taxon>
        <taxon>Pseudonocardiales</taxon>
        <taxon>Pseudonocardiaceae</taxon>
        <taxon>Amycolatopsis</taxon>
    </lineage>
</organism>
<dbReference type="Proteomes" id="UP000199622">
    <property type="component" value="Unassembled WGS sequence"/>
</dbReference>
<dbReference type="InterPro" id="IPR003439">
    <property type="entry name" value="ABC_transporter-like_ATP-bd"/>
</dbReference>
<evidence type="ECO:0000313" key="4">
    <source>
        <dbReference type="EMBL" id="SED22216.1"/>
    </source>
</evidence>
<dbReference type="GO" id="GO:0005886">
    <property type="term" value="C:plasma membrane"/>
    <property type="evidence" value="ECO:0007669"/>
    <property type="project" value="TreeGrafter"/>
</dbReference>
<dbReference type="SUPFAM" id="SSF52540">
    <property type="entry name" value="P-loop containing nucleoside triphosphate hydrolases"/>
    <property type="match status" value="1"/>
</dbReference>
<evidence type="ECO:0000313" key="5">
    <source>
        <dbReference type="Proteomes" id="UP000199622"/>
    </source>
</evidence>
<keyword evidence="1" id="KW-0547">Nucleotide-binding</keyword>
<gene>
    <name evidence="4" type="ORF">SAMN04489727_6956</name>
</gene>
<reference evidence="5" key="1">
    <citation type="submission" date="2016-10" db="EMBL/GenBank/DDBJ databases">
        <authorList>
            <person name="Varghese N."/>
            <person name="Submissions S."/>
        </authorList>
    </citation>
    <scope>NUCLEOTIDE SEQUENCE [LARGE SCALE GENOMIC DNA]</scope>
    <source>
        <strain evidence="5">DSM 44544</strain>
    </source>
</reference>
<dbReference type="PROSITE" id="PS00211">
    <property type="entry name" value="ABC_TRANSPORTER_1"/>
    <property type="match status" value="1"/>
</dbReference>
<dbReference type="InterPro" id="IPR015854">
    <property type="entry name" value="ABC_transpr_LolD-like"/>
</dbReference>
<evidence type="ECO:0000256" key="2">
    <source>
        <dbReference type="ARBA" id="ARBA00022840"/>
    </source>
</evidence>
<accession>A0A1H4YVQ6</accession>
<proteinExistence type="predicted"/>
<dbReference type="STRING" id="208445.SAMN04489727_6956"/>
<dbReference type="OrthoDB" id="4425833at2"/>
<evidence type="ECO:0000256" key="1">
    <source>
        <dbReference type="ARBA" id="ARBA00022741"/>
    </source>
</evidence>
<evidence type="ECO:0000259" key="3">
    <source>
        <dbReference type="PROSITE" id="PS50893"/>
    </source>
</evidence>
<dbReference type="GO" id="GO:0016887">
    <property type="term" value="F:ATP hydrolysis activity"/>
    <property type="evidence" value="ECO:0007669"/>
    <property type="project" value="InterPro"/>
</dbReference>
<dbReference type="EMBL" id="FNSO01000004">
    <property type="protein sequence ID" value="SED22216.1"/>
    <property type="molecule type" value="Genomic_DNA"/>
</dbReference>
<dbReference type="SMART" id="SM00382">
    <property type="entry name" value="AAA"/>
    <property type="match status" value="1"/>
</dbReference>
<keyword evidence="5" id="KW-1185">Reference proteome</keyword>
<dbReference type="Pfam" id="PF00005">
    <property type="entry name" value="ABC_tran"/>
    <property type="match status" value="1"/>
</dbReference>
<dbReference type="AlphaFoldDB" id="A0A1H4YVQ6"/>